<dbReference type="InterPro" id="IPR013154">
    <property type="entry name" value="ADH-like_N"/>
</dbReference>
<dbReference type="Pfam" id="PF08240">
    <property type="entry name" value="ADH_N"/>
    <property type="match status" value="1"/>
</dbReference>
<dbReference type="SMART" id="SM00829">
    <property type="entry name" value="PKS_ER"/>
    <property type="match status" value="1"/>
</dbReference>
<dbReference type="Gene3D" id="3.40.50.720">
    <property type="entry name" value="NAD(P)-binding Rossmann-like Domain"/>
    <property type="match status" value="1"/>
</dbReference>
<reference evidence="8 9" key="1">
    <citation type="journal article" date="2018" name="Front. Microbiol.">
        <title>Genome-Wide Analysis of Corynespora cassiicola Leaf Fall Disease Putative Effectors.</title>
        <authorList>
            <person name="Lopez D."/>
            <person name="Ribeiro S."/>
            <person name="Label P."/>
            <person name="Fumanal B."/>
            <person name="Venisse J.S."/>
            <person name="Kohler A."/>
            <person name="de Oliveira R.R."/>
            <person name="Labutti K."/>
            <person name="Lipzen A."/>
            <person name="Lail K."/>
            <person name="Bauer D."/>
            <person name="Ohm R.A."/>
            <person name="Barry K.W."/>
            <person name="Spatafora J."/>
            <person name="Grigoriev I.V."/>
            <person name="Martin F.M."/>
            <person name="Pujade-Renaud V."/>
        </authorList>
    </citation>
    <scope>NUCLEOTIDE SEQUENCE [LARGE SCALE GENOMIC DNA]</scope>
    <source>
        <strain evidence="8 9">Philippines</strain>
    </source>
</reference>
<dbReference type="PANTHER" id="PTHR42940:SF7">
    <property type="entry name" value="ALCOHOL DEHYDROGENASE-LIKE N-TERMINAL DOMAIN-CONTAINING PROTEIN"/>
    <property type="match status" value="1"/>
</dbReference>
<dbReference type="GO" id="GO:0005737">
    <property type="term" value="C:cytoplasm"/>
    <property type="evidence" value="ECO:0007669"/>
    <property type="project" value="TreeGrafter"/>
</dbReference>
<organism evidence="8 9">
    <name type="scientific">Corynespora cassiicola Philippines</name>
    <dbReference type="NCBI Taxonomy" id="1448308"/>
    <lineage>
        <taxon>Eukaryota</taxon>
        <taxon>Fungi</taxon>
        <taxon>Dikarya</taxon>
        <taxon>Ascomycota</taxon>
        <taxon>Pezizomycotina</taxon>
        <taxon>Dothideomycetes</taxon>
        <taxon>Pleosporomycetidae</taxon>
        <taxon>Pleosporales</taxon>
        <taxon>Corynesporascaceae</taxon>
        <taxon>Corynespora</taxon>
    </lineage>
</organism>
<dbReference type="OrthoDB" id="1560166at2759"/>
<dbReference type="Gene3D" id="3.90.180.10">
    <property type="entry name" value="Medium-chain alcohol dehydrogenases, catalytic domain"/>
    <property type="match status" value="1"/>
</dbReference>
<evidence type="ECO:0000313" key="9">
    <source>
        <dbReference type="Proteomes" id="UP000240883"/>
    </source>
</evidence>
<evidence type="ECO:0000256" key="3">
    <source>
        <dbReference type="ARBA" id="ARBA00022723"/>
    </source>
</evidence>
<dbReference type="InterPro" id="IPR011032">
    <property type="entry name" value="GroES-like_sf"/>
</dbReference>
<dbReference type="SUPFAM" id="SSF51735">
    <property type="entry name" value="NAD(P)-binding Rossmann-fold domains"/>
    <property type="match status" value="1"/>
</dbReference>
<dbReference type="Pfam" id="PF00107">
    <property type="entry name" value="ADH_zinc_N"/>
    <property type="match status" value="1"/>
</dbReference>
<evidence type="ECO:0000256" key="4">
    <source>
        <dbReference type="ARBA" id="ARBA00022833"/>
    </source>
</evidence>
<dbReference type="InterPro" id="IPR036291">
    <property type="entry name" value="NAD(P)-bd_dom_sf"/>
</dbReference>
<accession>A0A2T2NKD5</accession>
<gene>
    <name evidence="8" type="ORF">BS50DRAFT_668225</name>
</gene>
<comment type="similarity">
    <text evidence="2">Belongs to the zinc-containing alcohol dehydrogenase family.</text>
</comment>
<dbReference type="EMBL" id="KZ678136">
    <property type="protein sequence ID" value="PSN65716.1"/>
    <property type="molecule type" value="Genomic_DNA"/>
</dbReference>
<evidence type="ECO:0000259" key="7">
    <source>
        <dbReference type="SMART" id="SM00829"/>
    </source>
</evidence>
<keyword evidence="6" id="KW-0520">NAD</keyword>
<keyword evidence="9" id="KW-1185">Reference proteome</keyword>
<dbReference type="InterPro" id="IPR013149">
    <property type="entry name" value="ADH-like_C"/>
</dbReference>
<dbReference type="InterPro" id="IPR020843">
    <property type="entry name" value="ER"/>
</dbReference>
<dbReference type="GO" id="GO:0004022">
    <property type="term" value="F:alcohol dehydrogenase (NAD+) activity"/>
    <property type="evidence" value="ECO:0007669"/>
    <property type="project" value="TreeGrafter"/>
</dbReference>
<name>A0A2T2NKD5_CORCC</name>
<dbReference type="SUPFAM" id="SSF50129">
    <property type="entry name" value="GroES-like"/>
    <property type="match status" value="1"/>
</dbReference>
<sequence>MAPSIPKTCRAVVLEGPGAPWAIKEVPVHEPGQGEVLIKVHACGVCHSDSFLQQGAFGPLGTFPRIPGHEVIGTVVAVGPGEKKWKVGDRVGGPWHGAHDGTCKACNRGLFQICENELVNGVNRDGGYAEYCTLRTEATVRVPADVDPADYAPLLCAGVTTYNSLRNMNITAGDVVAVQGLGGLGHLAVQYARKMGFRTVALSSSDSKREFAKKLGANDYIDTSKESAAEALQKLGGASCIIVTAPNPQIMGPLVAGLGPLGKLLILAPVGEVPVDTVGLIMKGASVHGWPSGHALDSEEAISFAQHQGVECMVEKFPFDKVEEAVKHMESGKVRFRSVLVMD</sequence>
<dbReference type="FunFam" id="3.40.50.720:FF:000039">
    <property type="entry name" value="Alcohol dehydrogenase AdhP"/>
    <property type="match status" value="1"/>
</dbReference>
<evidence type="ECO:0000256" key="5">
    <source>
        <dbReference type="ARBA" id="ARBA00023002"/>
    </source>
</evidence>
<dbReference type="STRING" id="1448308.A0A2T2NKD5"/>
<keyword evidence="4" id="KW-0862">Zinc</keyword>
<dbReference type="GO" id="GO:0046872">
    <property type="term" value="F:metal ion binding"/>
    <property type="evidence" value="ECO:0007669"/>
    <property type="project" value="UniProtKB-KW"/>
</dbReference>
<evidence type="ECO:0000256" key="1">
    <source>
        <dbReference type="ARBA" id="ARBA00001947"/>
    </source>
</evidence>
<keyword evidence="5" id="KW-0560">Oxidoreductase</keyword>
<evidence type="ECO:0000256" key="2">
    <source>
        <dbReference type="ARBA" id="ARBA00008072"/>
    </source>
</evidence>
<evidence type="ECO:0000313" key="8">
    <source>
        <dbReference type="EMBL" id="PSN65716.1"/>
    </source>
</evidence>
<dbReference type="Proteomes" id="UP000240883">
    <property type="component" value="Unassembled WGS sequence"/>
</dbReference>
<feature type="domain" description="Enoyl reductase (ER)" evidence="7">
    <location>
        <begin position="18"/>
        <end position="340"/>
    </location>
</feature>
<keyword evidence="3" id="KW-0479">Metal-binding</keyword>
<dbReference type="PANTHER" id="PTHR42940">
    <property type="entry name" value="ALCOHOL DEHYDROGENASE 1-RELATED"/>
    <property type="match status" value="1"/>
</dbReference>
<protein>
    <submittedName>
        <fullName evidence="8">Alcohol dehydrogenase</fullName>
    </submittedName>
</protein>
<proteinExistence type="inferred from homology"/>
<dbReference type="CDD" id="cd08296">
    <property type="entry name" value="CAD_like"/>
    <property type="match status" value="1"/>
</dbReference>
<dbReference type="AlphaFoldDB" id="A0A2T2NKD5"/>
<evidence type="ECO:0000256" key="6">
    <source>
        <dbReference type="ARBA" id="ARBA00023027"/>
    </source>
</evidence>
<comment type="cofactor">
    <cofactor evidence="1">
        <name>Zn(2+)</name>
        <dbReference type="ChEBI" id="CHEBI:29105"/>
    </cofactor>
</comment>